<dbReference type="PRINTS" id="PR00080">
    <property type="entry name" value="SDRFAMILY"/>
</dbReference>
<keyword evidence="2" id="KW-0560">Oxidoreductase</keyword>
<evidence type="ECO:0000256" key="3">
    <source>
        <dbReference type="RuleBase" id="RU000363"/>
    </source>
</evidence>
<dbReference type="SUPFAM" id="SSF51735">
    <property type="entry name" value="NAD(P)-binding Rossmann-fold domains"/>
    <property type="match status" value="1"/>
</dbReference>
<name>A0A9W6G9I7_9ACTN</name>
<evidence type="ECO:0000313" key="4">
    <source>
        <dbReference type="EMBL" id="GLI42767.1"/>
    </source>
</evidence>
<dbReference type="PRINTS" id="PR00081">
    <property type="entry name" value="GDHRDH"/>
</dbReference>
<dbReference type="Gene3D" id="3.40.50.720">
    <property type="entry name" value="NAD(P)-binding Rossmann-like Domain"/>
    <property type="match status" value="1"/>
</dbReference>
<sequence length="251" mass="26459">MSEAPLPQVDDRTAIVTGASAGLGEALAERLAAAGWNLILTARGEERLARVAERLNARYLAGDVTDAVHRQELLALAGGRLDLLVNNASTLGEVPLPHLAEADLTVWPRLFEMNVWAPIALAQLALPALRERGGAIVNISSDAAAGPYATWGPYGSTKAALDQLSNVLAAEEPAVAVWALDPGEMSTAMLADAVGEADAAEADPPALAAAAIYSLVGARWCTCEWQAPESGRYAARDFDKLHRHTHEEARA</sequence>
<comment type="similarity">
    <text evidence="1 3">Belongs to the short-chain dehydrogenases/reductases (SDR) family.</text>
</comment>
<reference evidence="4" key="1">
    <citation type="submission" date="2022-12" db="EMBL/GenBank/DDBJ databases">
        <title>Reference genome sequencing for broad-spectrum identification of bacterial and archaeal isolates by mass spectrometry.</title>
        <authorList>
            <person name="Sekiguchi Y."/>
            <person name="Tourlousse D.M."/>
        </authorList>
    </citation>
    <scope>NUCLEOTIDE SEQUENCE</scope>
    <source>
        <strain evidence="4">LLR39Z86</strain>
    </source>
</reference>
<accession>A0A9W6G9I7</accession>
<dbReference type="InterPro" id="IPR002347">
    <property type="entry name" value="SDR_fam"/>
</dbReference>
<evidence type="ECO:0000256" key="2">
    <source>
        <dbReference type="ARBA" id="ARBA00023002"/>
    </source>
</evidence>
<dbReference type="PROSITE" id="PS00061">
    <property type="entry name" value="ADH_SHORT"/>
    <property type="match status" value="1"/>
</dbReference>
<protein>
    <recommendedName>
        <fullName evidence="6">Short-subunit dehydrogenase</fullName>
    </recommendedName>
</protein>
<dbReference type="PANTHER" id="PTHR42901:SF1">
    <property type="entry name" value="ALCOHOL DEHYDROGENASE"/>
    <property type="match status" value="1"/>
</dbReference>
<keyword evidence="5" id="KW-1185">Reference proteome</keyword>
<evidence type="ECO:0000256" key="1">
    <source>
        <dbReference type="ARBA" id="ARBA00006484"/>
    </source>
</evidence>
<dbReference type="InterPro" id="IPR036291">
    <property type="entry name" value="NAD(P)-bd_dom_sf"/>
</dbReference>
<dbReference type="PANTHER" id="PTHR42901">
    <property type="entry name" value="ALCOHOL DEHYDROGENASE"/>
    <property type="match status" value="1"/>
</dbReference>
<dbReference type="Pfam" id="PF00106">
    <property type="entry name" value="adh_short"/>
    <property type="match status" value="1"/>
</dbReference>
<dbReference type="InterPro" id="IPR020904">
    <property type="entry name" value="Sc_DH/Rdtase_CS"/>
</dbReference>
<dbReference type="Proteomes" id="UP001144313">
    <property type="component" value="Unassembled WGS sequence"/>
</dbReference>
<comment type="caution">
    <text evidence="4">The sequence shown here is derived from an EMBL/GenBank/DDBJ whole genome shotgun (WGS) entry which is preliminary data.</text>
</comment>
<organism evidence="4 5">
    <name type="scientific">Glycomyces algeriensis</name>
    <dbReference type="NCBI Taxonomy" id="256037"/>
    <lineage>
        <taxon>Bacteria</taxon>
        <taxon>Bacillati</taxon>
        <taxon>Actinomycetota</taxon>
        <taxon>Actinomycetes</taxon>
        <taxon>Glycomycetales</taxon>
        <taxon>Glycomycetaceae</taxon>
        <taxon>Glycomyces</taxon>
    </lineage>
</organism>
<dbReference type="GO" id="GO:0016491">
    <property type="term" value="F:oxidoreductase activity"/>
    <property type="evidence" value="ECO:0007669"/>
    <property type="project" value="UniProtKB-KW"/>
</dbReference>
<gene>
    <name evidence="4" type="ORF">GALLR39Z86_26170</name>
</gene>
<dbReference type="AlphaFoldDB" id="A0A9W6G9I7"/>
<dbReference type="RefSeq" id="WP_270113968.1">
    <property type="nucleotide sequence ID" value="NZ_BAAAOL010000006.1"/>
</dbReference>
<proteinExistence type="inferred from homology"/>
<evidence type="ECO:0000313" key="5">
    <source>
        <dbReference type="Proteomes" id="UP001144313"/>
    </source>
</evidence>
<evidence type="ECO:0008006" key="6">
    <source>
        <dbReference type="Google" id="ProtNLM"/>
    </source>
</evidence>
<dbReference type="EMBL" id="BSDT01000001">
    <property type="protein sequence ID" value="GLI42767.1"/>
    <property type="molecule type" value="Genomic_DNA"/>
</dbReference>